<proteinExistence type="predicted"/>
<dbReference type="EMBL" id="VTPC01082895">
    <property type="protein sequence ID" value="KAF2887553.1"/>
    <property type="molecule type" value="Genomic_DNA"/>
</dbReference>
<evidence type="ECO:0000259" key="2">
    <source>
        <dbReference type="SMART" id="SM01114"/>
    </source>
</evidence>
<accession>A0A8K0CN85</accession>
<reference evidence="3" key="1">
    <citation type="submission" date="2019-08" db="EMBL/GenBank/DDBJ databases">
        <title>The genome of the North American firefly Photinus pyralis.</title>
        <authorList>
            <consortium name="Photinus pyralis genome working group"/>
            <person name="Fallon T.R."/>
            <person name="Sander Lower S.E."/>
            <person name="Weng J.-K."/>
        </authorList>
    </citation>
    <scope>NUCLEOTIDE SEQUENCE</scope>
    <source>
        <strain evidence="3">TRF0915ILg1</strain>
        <tissue evidence="3">Whole body</tissue>
    </source>
</reference>
<feature type="region of interest" description="Disordered" evidence="1">
    <location>
        <begin position="149"/>
        <end position="177"/>
    </location>
</feature>
<protein>
    <recommendedName>
        <fullName evidence="2">Tesmin/TSO1-like CXC domain-containing protein</fullName>
    </recommendedName>
</protein>
<feature type="compositionally biased region" description="Basic and acidic residues" evidence="1">
    <location>
        <begin position="37"/>
        <end position="54"/>
    </location>
</feature>
<evidence type="ECO:0000256" key="1">
    <source>
        <dbReference type="SAM" id="MobiDB-lite"/>
    </source>
</evidence>
<dbReference type="AlphaFoldDB" id="A0A8K0CN85"/>
<feature type="compositionally biased region" description="Basic and acidic residues" evidence="1">
    <location>
        <begin position="149"/>
        <end position="163"/>
    </location>
</feature>
<evidence type="ECO:0000313" key="4">
    <source>
        <dbReference type="Proteomes" id="UP000801492"/>
    </source>
</evidence>
<feature type="domain" description="Tesmin/TSO1-like CXC" evidence="2">
    <location>
        <begin position="112"/>
        <end position="154"/>
    </location>
</feature>
<dbReference type="InterPro" id="IPR033467">
    <property type="entry name" value="Tesmin/TSO1-like_CXC"/>
</dbReference>
<evidence type="ECO:0000313" key="3">
    <source>
        <dbReference type="EMBL" id="KAF2887553.1"/>
    </source>
</evidence>
<organism evidence="3 4">
    <name type="scientific">Ignelater luminosus</name>
    <name type="common">Cucubano</name>
    <name type="synonym">Pyrophorus luminosus</name>
    <dbReference type="NCBI Taxonomy" id="2038154"/>
    <lineage>
        <taxon>Eukaryota</taxon>
        <taxon>Metazoa</taxon>
        <taxon>Ecdysozoa</taxon>
        <taxon>Arthropoda</taxon>
        <taxon>Hexapoda</taxon>
        <taxon>Insecta</taxon>
        <taxon>Pterygota</taxon>
        <taxon>Neoptera</taxon>
        <taxon>Endopterygota</taxon>
        <taxon>Coleoptera</taxon>
        <taxon>Polyphaga</taxon>
        <taxon>Elateriformia</taxon>
        <taxon>Elateroidea</taxon>
        <taxon>Elateridae</taxon>
        <taxon>Agrypninae</taxon>
        <taxon>Pyrophorini</taxon>
        <taxon>Ignelater</taxon>
    </lineage>
</organism>
<name>A0A8K0CN85_IGNLU</name>
<feature type="non-terminal residue" evidence="3">
    <location>
        <position position="198"/>
    </location>
</feature>
<dbReference type="SMART" id="SM01114">
    <property type="entry name" value="CXC"/>
    <property type="match status" value="1"/>
</dbReference>
<gene>
    <name evidence="3" type="ORF">ILUMI_18620</name>
</gene>
<sequence length="198" mass="22481">TMMLENEKNVAALHEKNNNLRQTIHEIKSALPKKKPKSEPSESGIKAKSDKALEKTSSTVTVFESALDESDIDLDDSLADPDWRKTPLSKRIRQMRSYIQPVSQDRLTVKRASDGSCACKGNCTAKNCGCKKVLKSCGSFCKCVKEKCKNREDSESRHNDTEAHSSTTEEEDSFKRPRELFEDRKNCPRHGKKFWLNN</sequence>
<dbReference type="Proteomes" id="UP000801492">
    <property type="component" value="Unassembled WGS sequence"/>
</dbReference>
<feature type="region of interest" description="Disordered" evidence="1">
    <location>
        <begin position="28"/>
        <end position="56"/>
    </location>
</feature>
<comment type="caution">
    <text evidence="3">The sequence shown here is derived from an EMBL/GenBank/DDBJ whole genome shotgun (WGS) entry which is preliminary data.</text>
</comment>
<keyword evidence="4" id="KW-1185">Reference proteome</keyword>